<dbReference type="AlphaFoldDB" id="A0A8S9PEI7"/>
<gene>
    <name evidence="2" type="ORF">F2Q69_00007017</name>
</gene>
<dbReference type="Proteomes" id="UP000712600">
    <property type="component" value="Unassembled WGS sequence"/>
</dbReference>
<evidence type="ECO:0000313" key="3">
    <source>
        <dbReference type="Proteomes" id="UP000712600"/>
    </source>
</evidence>
<name>A0A8S9PEI7_BRACR</name>
<proteinExistence type="predicted"/>
<sequence length="294" mass="33574">MFILHRSTLFIPRRHCSSVPSDTIEPSSNDAIHQVSIDTTCVEIKKGEVLILSLDENGVLRDEEGRARNSARQLIHTQGTAIHRSFHNSHHKHPKDHLNMFEELGSFIFNEVPEDYHFCKLFPYTLPREASCWFKKLPLESLITRKDIMNAFLNNFLYDVAANLEIEIKSIMEYMVEEDKQQESGERTRVDEAGTDDPTSTSIDTNICCRSTPPETLERSSCPQNSADSTQKITDVSSCDLVPDVYIKITMEDFLELEDEALPENLDQNLEKKLDNDQHTSQKDLETSPEASID</sequence>
<feature type="compositionally biased region" description="Polar residues" evidence="1">
    <location>
        <begin position="197"/>
        <end position="209"/>
    </location>
</feature>
<accession>A0A8S9PEI7</accession>
<organism evidence="2 3">
    <name type="scientific">Brassica cretica</name>
    <name type="common">Mustard</name>
    <dbReference type="NCBI Taxonomy" id="69181"/>
    <lineage>
        <taxon>Eukaryota</taxon>
        <taxon>Viridiplantae</taxon>
        <taxon>Streptophyta</taxon>
        <taxon>Embryophyta</taxon>
        <taxon>Tracheophyta</taxon>
        <taxon>Spermatophyta</taxon>
        <taxon>Magnoliopsida</taxon>
        <taxon>eudicotyledons</taxon>
        <taxon>Gunneridae</taxon>
        <taxon>Pentapetalae</taxon>
        <taxon>rosids</taxon>
        <taxon>malvids</taxon>
        <taxon>Brassicales</taxon>
        <taxon>Brassicaceae</taxon>
        <taxon>Brassiceae</taxon>
        <taxon>Brassica</taxon>
    </lineage>
</organism>
<evidence type="ECO:0000313" key="2">
    <source>
        <dbReference type="EMBL" id="KAF3511812.1"/>
    </source>
</evidence>
<evidence type="ECO:0008006" key="4">
    <source>
        <dbReference type="Google" id="ProtNLM"/>
    </source>
</evidence>
<reference evidence="2" key="1">
    <citation type="submission" date="2019-12" db="EMBL/GenBank/DDBJ databases">
        <title>Genome sequencing and annotation of Brassica cretica.</title>
        <authorList>
            <person name="Studholme D.J."/>
            <person name="Sarris P."/>
        </authorList>
    </citation>
    <scope>NUCLEOTIDE SEQUENCE</scope>
    <source>
        <strain evidence="2">PFS-109/04</strain>
        <tissue evidence="2">Leaf</tissue>
    </source>
</reference>
<feature type="compositionally biased region" description="Basic and acidic residues" evidence="1">
    <location>
        <begin position="178"/>
        <end position="192"/>
    </location>
</feature>
<feature type="region of interest" description="Disordered" evidence="1">
    <location>
        <begin position="266"/>
        <end position="294"/>
    </location>
</feature>
<feature type="compositionally biased region" description="Basic and acidic residues" evidence="1">
    <location>
        <begin position="269"/>
        <end position="286"/>
    </location>
</feature>
<comment type="caution">
    <text evidence="2">The sequence shown here is derived from an EMBL/GenBank/DDBJ whole genome shotgun (WGS) entry which is preliminary data.</text>
</comment>
<evidence type="ECO:0000256" key="1">
    <source>
        <dbReference type="SAM" id="MobiDB-lite"/>
    </source>
</evidence>
<feature type="compositionally biased region" description="Polar residues" evidence="1">
    <location>
        <begin position="219"/>
        <end position="232"/>
    </location>
</feature>
<feature type="region of interest" description="Disordered" evidence="1">
    <location>
        <begin position="178"/>
        <end position="232"/>
    </location>
</feature>
<dbReference type="EMBL" id="QGKX02001521">
    <property type="protein sequence ID" value="KAF3511812.1"/>
    <property type="molecule type" value="Genomic_DNA"/>
</dbReference>
<protein>
    <recommendedName>
        <fullName evidence="4">Retrotransposon gag domain-containing protein</fullName>
    </recommendedName>
</protein>